<reference evidence="1" key="2">
    <citation type="submission" date="2015-03" db="UniProtKB">
        <authorList>
            <consortium name="EnsemblPlants"/>
        </authorList>
    </citation>
    <scope>IDENTIFICATION</scope>
</reference>
<dbReference type="EnsemblPlants" id="Bo2g118000.1">
    <property type="protein sequence ID" value="Bo2g118000.1"/>
    <property type="gene ID" value="Bo2g118000"/>
</dbReference>
<accession>A0A0D3ATN9</accession>
<dbReference type="Gramene" id="Bo2g118000.1">
    <property type="protein sequence ID" value="Bo2g118000.1"/>
    <property type="gene ID" value="Bo2g118000"/>
</dbReference>
<evidence type="ECO:0000313" key="2">
    <source>
        <dbReference type="Proteomes" id="UP000032141"/>
    </source>
</evidence>
<protein>
    <submittedName>
        <fullName evidence="1">Uncharacterized protein</fullName>
    </submittedName>
</protein>
<dbReference type="Proteomes" id="UP000032141">
    <property type="component" value="Chromosome C2"/>
</dbReference>
<evidence type="ECO:0000313" key="1">
    <source>
        <dbReference type="EnsemblPlants" id="Bo2g118000.1"/>
    </source>
</evidence>
<sequence length="160" mass="18102">MKMVLIDFRLNLMKGCLRTTFEDQAERSSRVNQVIELLVCIRLDSLYTPPRSVVSGLLILLRVECDKIGAAPCEGCLRTLVVEIKPFIVRPGVFLRHVFQVFDTMPRDVRDQCAGFRARPRRSPRGLLHNQCGVTGGMTAFSDVTEGKERQKPASRRAKK</sequence>
<dbReference type="HOGENOM" id="CLU_1654562_0_0_1"/>
<dbReference type="AlphaFoldDB" id="A0A0D3ATN9"/>
<proteinExistence type="predicted"/>
<keyword evidence="2" id="KW-1185">Reference proteome</keyword>
<reference evidence="1 2" key="1">
    <citation type="journal article" date="2014" name="Genome Biol.">
        <title>Transcriptome and methylome profiling reveals relics of genome dominance in the mesopolyploid Brassica oleracea.</title>
        <authorList>
            <person name="Parkin I.A."/>
            <person name="Koh C."/>
            <person name="Tang H."/>
            <person name="Robinson S.J."/>
            <person name="Kagale S."/>
            <person name="Clarke W.E."/>
            <person name="Town C.D."/>
            <person name="Nixon J."/>
            <person name="Krishnakumar V."/>
            <person name="Bidwell S.L."/>
            <person name="Denoeud F."/>
            <person name="Belcram H."/>
            <person name="Links M.G."/>
            <person name="Just J."/>
            <person name="Clarke C."/>
            <person name="Bender T."/>
            <person name="Huebert T."/>
            <person name="Mason A.S."/>
            <person name="Pires J.C."/>
            <person name="Barker G."/>
            <person name="Moore J."/>
            <person name="Walley P.G."/>
            <person name="Manoli S."/>
            <person name="Batley J."/>
            <person name="Edwards D."/>
            <person name="Nelson M.N."/>
            <person name="Wang X."/>
            <person name="Paterson A.H."/>
            <person name="King G."/>
            <person name="Bancroft I."/>
            <person name="Chalhoub B."/>
            <person name="Sharpe A.G."/>
        </authorList>
    </citation>
    <scope>NUCLEOTIDE SEQUENCE</scope>
    <source>
        <strain evidence="1 2">cv. TO1000</strain>
    </source>
</reference>
<name>A0A0D3ATN9_BRAOL</name>
<organism evidence="1 2">
    <name type="scientific">Brassica oleracea var. oleracea</name>
    <dbReference type="NCBI Taxonomy" id="109376"/>
    <lineage>
        <taxon>Eukaryota</taxon>
        <taxon>Viridiplantae</taxon>
        <taxon>Streptophyta</taxon>
        <taxon>Embryophyta</taxon>
        <taxon>Tracheophyta</taxon>
        <taxon>Spermatophyta</taxon>
        <taxon>Magnoliopsida</taxon>
        <taxon>eudicotyledons</taxon>
        <taxon>Gunneridae</taxon>
        <taxon>Pentapetalae</taxon>
        <taxon>rosids</taxon>
        <taxon>malvids</taxon>
        <taxon>Brassicales</taxon>
        <taxon>Brassicaceae</taxon>
        <taxon>Brassiceae</taxon>
        <taxon>Brassica</taxon>
    </lineage>
</organism>